<evidence type="ECO:0000259" key="6">
    <source>
        <dbReference type="Pfam" id="PF02463"/>
    </source>
</evidence>
<dbReference type="InterPro" id="IPR003395">
    <property type="entry name" value="RecF/RecN/SMC_N"/>
</dbReference>
<dbReference type="AlphaFoldDB" id="B0WYP3"/>
<dbReference type="eggNOG" id="KOG0979">
    <property type="taxonomic scope" value="Eukaryota"/>
</dbReference>
<dbReference type="PANTHER" id="PTHR45916:SF1">
    <property type="entry name" value="STRUCTURAL MAINTENANCE OF CHROMOSOMES PROTEIN 5"/>
    <property type="match status" value="1"/>
</dbReference>
<dbReference type="GO" id="GO:0005634">
    <property type="term" value="C:nucleus"/>
    <property type="evidence" value="ECO:0007669"/>
    <property type="project" value="TreeGrafter"/>
</dbReference>
<dbReference type="VEuPathDB" id="VectorBase:CQUJHB000995"/>
<dbReference type="Pfam" id="PF02463">
    <property type="entry name" value="SMC_N"/>
    <property type="match status" value="1"/>
</dbReference>
<comment type="similarity">
    <text evidence="1">Belongs to the SMC family. SMC5 subfamily.</text>
</comment>
<evidence type="ECO:0000256" key="3">
    <source>
        <dbReference type="ARBA" id="ARBA00023054"/>
    </source>
</evidence>
<organism>
    <name type="scientific">Culex quinquefasciatus</name>
    <name type="common">Southern house mosquito</name>
    <name type="synonym">Culex pungens</name>
    <dbReference type="NCBI Taxonomy" id="7176"/>
    <lineage>
        <taxon>Eukaryota</taxon>
        <taxon>Metazoa</taxon>
        <taxon>Ecdysozoa</taxon>
        <taxon>Arthropoda</taxon>
        <taxon>Hexapoda</taxon>
        <taxon>Insecta</taxon>
        <taxon>Pterygota</taxon>
        <taxon>Neoptera</taxon>
        <taxon>Endopterygota</taxon>
        <taxon>Diptera</taxon>
        <taxon>Nematocera</taxon>
        <taxon>Culicoidea</taxon>
        <taxon>Culicidae</taxon>
        <taxon>Culicinae</taxon>
        <taxon>Culicini</taxon>
        <taxon>Culex</taxon>
        <taxon>Culex</taxon>
    </lineage>
</organism>
<dbReference type="Proteomes" id="UP000002320">
    <property type="component" value="Unassembled WGS sequence"/>
</dbReference>
<evidence type="ECO:0000313" key="9">
    <source>
        <dbReference type="Proteomes" id="UP000002320"/>
    </source>
</evidence>
<dbReference type="Gene3D" id="3.40.50.300">
    <property type="entry name" value="P-loop containing nucleotide triphosphate hydrolases"/>
    <property type="match status" value="2"/>
</dbReference>
<dbReference type="EMBL" id="DS232195">
    <property type="protein sequence ID" value="EDS37153.1"/>
    <property type="molecule type" value="Genomic_DNA"/>
</dbReference>
<dbReference type="KEGG" id="cqu:CpipJ_CPIJ012279"/>
<reference evidence="8" key="2">
    <citation type="submission" date="2020-05" db="UniProtKB">
        <authorList>
            <consortium name="EnsemblMetazoa"/>
        </authorList>
    </citation>
    <scope>IDENTIFICATION</scope>
    <source>
        <strain evidence="8">JHB</strain>
    </source>
</reference>
<evidence type="ECO:0000256" key="1">
    <source>
        <dbReference type="ARBA" id="ARBA00010171"/>
    </source>
</evidence>
<protein>
    <recommendedName>
        <fullName evidence="2">Structural maintenance of chromosomes protein 5</fullName>
    </recommendedName>
</protein>
<feature type="compositionally biased region" description="Basic and acidic residues" evidence="5">
    <location>
        <begin position="273"/>
        <end position="284"/>
    </location>
</feature>
<gene>
    <name evidence="8" type="primary">6045107</name>
    <name evidence="7" type="ORF">CpipJ_CPIJ012279</name>
</gene>
<dbReference type="PANTHER" id="PTHR45916">
    <property type="entry name" value="STRUCTURAL MAINTENANCE OF CHROMOSOMES PROTEIN 5"/>
    <property type="match status" value="1"/>
</dbReference>
<dbReference type="InterPro" id="IPR027417">
    <property type="entry name" value="P-loop_NTPase"/>
</dbReference>
<feature type="coiled-coil region" evidence="4">
    <location>
        <begin position="741"/>
        <end position="768"/>
    </location>
</feature>
<accession>B0WYP3</accession>
<dbReference type="HOGENOM" id="CLU_004969_2_0_1"/>
<reference evidence="7" key="1">
    <citation type="submission" date="2007-03" db="EMBL/GenBank/DDBJ databases">
        <title>Annotation of Culex pipiens quinquefasciatus.</title>
        <authorList>
            <consortium name="The Broad Institute Genome Sequencing Platform"/>
            <person name="Atkinson P.W."/>
            <person name="Hemingway J."/>
            <person name="Christensen B.M."/>
            <person name="Higgs S."/>
            <person name="Kodira C."/>
            <person name="Hannick L."/>
            <person name="Megy K."/>
            <person name="O'Leary S."/>
            <person name="Pearson M."/>
            <person name="Haas B.J."/>
            <person name="Mauceli E."/>
            <person name="Wortman J.R."/>
            <person name="Lee N.H."/>
            <person name="Guigo R."/>
            <person name="Stanke M."/>
            <person name="Alvarado L."/>
            <person name="Amedeo P."/>
            <person name="Antoine C.H."/>
            <person name="Arensburger P."/>
            <person name="Bidwell S.L."/>
            <person name="Crawford M."/>
            <person name="Camaro F."/>
            <person name="Devon K."/>
            <person name="Engels R."/>
            <person name="Hammond M."/>
            <person name="Howarth C."/>
            <person name="Koehrsen M."/>
            <person name="Lawson D."/>
            <person name="Montgomery P."/>
            <person name="Nene V."/>
            <person name="Nusbaum C."/>
            <person name="Puiu D."/>
            <person name="Romero-Severson J."/>
            <person name="Severson D.W."/>
            <person name="Shumway M."/>
            <person name="Sisk P."/>
            <person name="Stolte C."/>
            <person name="Zeng Q."/>
            <person name="Eisenstadt E."/>
            <person name="Fraser-Liggett C."/>
            <person name="Strausberg R."/>
            <person name="Galagan J."/>
            <person name="Birren B."/>
            <person name="Collins F.H."/>
        </authorList>
    </citation>
    <scope>NUCLEOTIDE SEQUENCE [LARGE SCALE GENOMIC DNA]</scope>
    <source>
        <strain evidence="7">JHB</strain>
    </source>
</reference>
<name>B0WYP3_CULQU</name>
<dbReference type="OrthoDB" id="10254973at2759"/>
<dbReference type="VEuPathDB" id="VectorBase:CPIJ012279"/>
<dbReference type="STRING" id="7176.B0WYP3"/>
<sequence length="1046" mass="121305">MASIVGKIKSTAVKDFVTYDVAIFYPDEHLNIIIGPNGTGKSTIVAAVVLGMGGHCKLLSRSSSIEDYIKNGKEVAKVEVAIYKNAKRETIMFNRTFDRSGLDRFEIDGTKVSHKEYLKRIRALNIQIDNLCQFLPQDRVQDFTKMNPRELLLNTQASVCAPRMIELMDELMDKRKQQKTVSKSNTDCATKLKEAEAKNEALRVQIENMKVRKQYEKEVEVCNARKAWLEYETLFLDYNSTKDDLQLAKRNMDEKKKKVDPLKSKAVKLNKTKDELNGKIKLEQSDMQQHSGQLRQMETKSEQLEDSIGKQNRDLQDAISAAADRQNEMEQANKALSLAIQDCKIAMQEVGQEGEQGQRKQDLDRRIGKLRSECDLLMSRRNELNQKIETDLKPEMVGIQRRIESLENVGQLKMRLLQSQFETAYQATMWLRENENLFRGKIYEPIILELNVPNPENAKYLENTIGKRDLIAFTCEDRDDMALFLRKVRQEMKLEGVNAVFSEPADQLNYHPRIPIEQLARYGFQSYLIDMVEAPFPILNFLCKSYQLHNVPVGVEDTSKHTSQIPDGIQMFFTPRNRFRVSKSRYTGEKSSRCDDLHQLNLLNKNVDPELLNERKRALQRLVKECDKIRNHRGEIEDQLKQIQDQCSELTAERRQLDEKFNHYQQCKQKIKRLEQKCNDLQRRQVNVDTEKEKSKASCKKIIESLLQVQANKVEMLEKYVLATAKHEVYKQKLSIFLTKNADLEGEIRSAEDALDAAKRTHDMMTRKFDDIKEKLKRKQSFAKTLTNNQTPNSDQFPFKKEFDKLPGALEELENHMEELKARIDCMSRDNGNILEEYETRCREIESLRAAINDSTKNSDALEAELQRLHDQWYPEINRVAEVINGNFSRFMSTMGFAGEVEITRNGERDYDEYGIQIRVKYRNAEKLQALDRHVQSGGERAVAIAIYTLSLQHITHVPFRCVDEINQGMDPRNERKVFEMLVDETCRPGQSQYFFVTPKVGTSEVELELLPDLKYNDLMSVFIVHNGKFISDSHIFVRDQMIEAN</sequence>
<dbReference type="EnsemblMetazoa" id="CPIJ012279-RA">
    <property type="protein sequence ID" value="CPIJ012279-PA"/>
    <property type="gene ID" value="CPIJ012279"/>
</dbReference>
<proteinExistence type="inferred from homology"/>
<evidence type="ECO:0000256" key="5">
    <source>
        <dbReference type="SAM" id="MobiDB-lite"/>
    </source>
</evidence>
<feature type="coiled-coil region" evidence="4">
    <location>
        <begin position="185"/>
        <end position="212"/>
    </location>
</feature>
<evidence type="ECO:0000313" key="7">
    <source>
        <dbReference type="EMBL" id="EDS37153.1"/>
    </source>
</evidence>
<keyword evidence="3 4" id="KW-0175">Coiled coil</keyword>
<dbReference type="FunCoup" id="B0WYP3">
    <property type="interactions" value="2121"/>
</dbReference>
<evidence type="ECO:0000313" key="8">
    <source>
        <dbReference type="EnsemblMetazoa" id="CPIJ012279-PA"/>
    </source>
</evidence>
<dbReference type="SUPFAM" id="SSF52540">
    <property type="entry name" value="P-loop containing nucleoside triphosphate hydrolases"/>
    <property type="match status" value="1"/>
</dbReference>
<evidence type="ECO:0000256" key="2">
    <source>
        <dbReference type="ARBA" id="ARBA00018687"/>
    </source>
</evidence>
<feature type="coiled-coil region" evidence="4">
    <location>
        <begin position="803"/>
        <end position="872"/>
    </location>
</feature>
<dbReference type="GO" id="GO:0000724">
    <property type="term" value="P:double-strand break repair via homologous recombination"/>
    <property type="evidence" value="ECO:0007669"/>
    <property type="project" value="TreeGrafter"/>
</dbReference>
<feature type="domain" description="RecF/RecN/SMC N-terminal" evidence="6">
    <location>
        <begin position="8"/>
        <end position="1000"/>
    </location>
</feature>
<dbReference type="InParanoid" id="B0WYP3"/>
<feature type="coiled-coil region" evidence="4">
    <location>
        <begin position="612"/>
        <end position="691"/>
    </location>
</feature>
<evidence type="ECO:0000256" key="4">
    <source>
        <dbReference type="SAM" id="Coils"/>
    </source>
</evidence>
<dbReference type="GO" id="GO:0030915">
    <property type="term" value="C:Smc5-Smc6 complex"/>
    <property type="evidence" value="ECO:0007669"/>
    <property type="project" value="TreeGrafter"/>
</dbReference>
<dbReference type="GO" id="GO:0003697">
    <property type="term" value="F:single-stranded DNA binding"/>
    <property type="evidence" value="ECO:0007669"/>
    <property type="project" value="TreeGrafter"/>
</dbReference>
<feature type="region of interest" description="Disordered" evidence="5">
    <location>
        <begin position="273"/>
        <end position="296"/>
    </location>
</feature>
<dbReference type="OMA" id="RFWTSQP"/>
<keyword evidence="9" id="KW-1185">Reference proteome</keyword>
<feature type="compositionally biased region" description="Polar residues" evidence="5">
    <location>
        <begin position="285"/>
        <end position="296"/>
    </location>
</feature>